<dbReference type="EMBL" id="JAUTXU010000386">
    <property type="protein sequence ID" value="KAK3681945.1"/>
    <property type="molecule type" value="Genomic_DNA"/>
</dbReference>
<protein>
    <submittedName>
        <fullName evidence="1">Uncharacterized protein</fullName>
    </submittedName>
</protein>
<proteinExistence type="predicted"/>
<keyword evidence="2" id="KW-1185">Reference proteome</keyword>
<gene>
    <name evidence="1" type="ORF">LTR37_020741</name>
</gene>
<accession>A0ACC3MAK0</accession>
<name>A0ACC3MAK0_9PEZI</name>
<evidence type="ECO:0000313" key="2">
    <source>
        <dbReference type="Proteomes" id="UP001281147"/>
    </source>
</evidence>
<sequence length="1174" mass="117853">MRSFFATAACLSLIHTTVARVPHSFRDVEERDALPEQEVQPKSGLFDWVANLFRRQSSDEVCFEDAYNVFAASGEGQILCQELMNYPAVTVVEDYTPISTFTDFYTTAIATAETLERFTPLTTVTVTATLDATLVKRDAEPVITEGPSRAVIEDNFRLFAQQANETYNSTLYSASFSSACNCQDYTANSTVTQTYTNEATVTTLRAQIQRTTTLTSTTTAAVRVVYETVTAIQLPSSPAASTPPSSPEASTPPSAPEASTPPSSPSGTAPSVPQSDSETPTSAAPSNPTPTSAPFTCPDDDNTTVSEMIGNERFDYLILCDIVLMDDDLYASALSYNTFAECAAACSVVDASFDDPVCQGISFFGPGADPRGNCFLKQSASTLVAAPGIDSALLQSIEVGVTNGTLGGTSTEAAPFASQSMVPRDPAQMSSSLSSVLSNSTQSMPMITPYPVIVQSGMLVQAPFTAYSTYVSQGSTFSTGTAFSTEYTSNGVWYSAYYTSYTQAWASATTVYGASETGYSVANTTNSVSEEQSGPNGETTVFTETNSTTFFAGGYNVTVVDSEVTFDQSGAQISSTATTSNFTYMTADTSGGSAGGASGGIISSVPATVSATLSDSFSSTQIVISTSGGTGGAFSTLMSGAPTPSITGSVIINTGGTAFSSGFINSGLVTSGGTGGESGTVISGAVSPTPTPISVEFTSGGTEGGFGTIDSGLVTSPTTITVEVTSGGTGGEFSTIDSGIVSSTPSPVSVITTSVGTGGASSLIFSGDVTSTSSASSGLLPPSPISVTTISGGSGGESSTLISGDVLSSTGGSFSNTDRPRSGTISGSESVPVGTATPSNSTSSLSTGVSTLVSPTDTASVASSSGTFSNTDNSRSGTVSETVTLANSTTIPILSRTDGVYTFIPATSTGTAPVGTAPAASGITDRPSSGTLSVSVPSGSAPTETTTPANSTSPPDIISTSGGFLSFVPNTTPGTASGASSSGAFSNTDRPRSGTISGSTLPAGTGSTGLPTTGPLPSGPSPVPPTNETSTTLTLTGTAPVESSSPSGTAPSGSAPTGTAPSGSVPPSDTAPGASSSGAFSNTDRPRSGTISTTSTATVTAPAESTLPFTSPTPTTCDSMAMGTTTIFATTTIYGCYSSCPPWVGGDGGYRDGPYGGGPEAFGPPAPAIPTEEA</sequence>
<reference evidence="1" key="1">
    <citation type="submission" date="2023-07" db="EMBL/GenBank/DDBJ databases">
        <title>Black Yeasts Isolated from many extreme environments.</title>
        <authorList>
            <person name="Coleine C."/>
            <person name="Stajich J.E."/>
            <person name="Selbmann L."/>
        </authorList>
    </citation>
    <scope>NUCLEOTIDE SEQUENCE</scope>
    <source>
        <strain evidence="1">CCFEE 5714</strain>
    </source>
</reference>
<comment type="caution">
    <text evidence="1">The sequence shown here is derived from an EMBL/GenBank/DDBJ whole genome shotgun (WGS) entry which is preliminary data.</text>
</comment>
<dbReference type="Proteomes" id="UP001281147">
    <property type="component" value="Unassembled WGS sequence"/>
</dbReference>
<organism evidence="1 2">
    <name type="scientific">Vermiconidia calcicola</name>
    <dbReference type="NCBI Taxonomy" id="1690605"/>
    <lineage>
        <taxon>Eukaryota</taxon>
        <taxon>Fungi</taxon>
        <taxon>Dikarya</taxon>
        <taxon>Ascomycota</taxon>
        <taxon>Pezizomycotina</taxon>
        <taxon>Dothideomycetes</taxon>
        <taxon>Dothideomycetidae</taxon>
        <taxon>Mycosphaerellales</taxon>
        <taxon>Extremaceae</taxon>
        <taxon>Vermiconidia</taxon>
    </lineage>
</organism>
<evidence type="ECO:0000313" key="1">
    <source>
        <dbReference type="EMBL" id="KAK3681945.1"/>
    </source>
</evidence>